<protein>
    <recommendedName>
        <fullName evidence="4">Transmembrane protein</fullName>
    </recommendedName>
</protein>
<evidence type="ECO:0000256" key="1">
    <source>
        <dbReference type="SAM" id="Phobius"/>
    </source>
</evidence>
<keyword evidence="3" id="KW-1185">Reference proteome</keyword>
<keyword evidence="1" id="KW-0472">Membrane</keyword>
<feature type="transmembrane region" description="Helical" evidence="1">
    <location>
        <begin position="87"/>
        <end position="107"/>
    </location>
</feature>
<accession>A0A9P0QPV0</accession>
<keyword evidence="1" id="KW-0812">Transmembrane</keyword>
<name>A0A9P0QPV0_9ASCO</name>
<proteinExistence type="predicted"/>
<evidence type="ECO:0000313" key="3">
    <source>
        <dbReference type="Proteomes" id="UP000837801"/>
    </source>
</evidence>
<sequence>MPKNWEISIVKIEFRIKCYSPQLAKASFLPKTAARPCTTIGVLRNKIRQSRSLEFQSQIISRAEGNRLSHRAQASLAFDFDPRTVKVAFPLIYLFIFLLFFFFFISCPSRSKDGEKHNNRPHEDAVCISRNLMIWPS</sequence>
<dbReference type="EMBL" id="CAKXYY010000006">
    <property type="protein sequence ID" value="CAH2352292.1"/>
    <property type="molecule type" value="Genomic_DNA"/>
</dbReference>
<keyword evidence="1" id="KW-1133">Transmembrane helix</keyword>
<reference evidence="2" key="1">
    <citation type="submission" date="2022-03" db="EMBL/GenBank/DDBJ databases">
        <authorList>
            <person name="Legras J.-L."/>
            <person name="Devillers H."/>
            <person name="Grondin C."/>
        </authorList>
    </citation>
    <scope>NUCLEOTIDE SEQUENCE</scope>
    <source>
        <strain evidence="2">CLIB 1423</strain>
    </source>
</reference>
<dbReference type="AlphaFoldDB" id="A0A9P0QPV0"/>
<organism evidence="2 3">
    <name type="scientific">[Candida] railenensis</name>
    <dbReference type="NCBI Taxonomy" id="45579"/>
    <lineage>
        <taxon>Eukaryota</taxon>
        <taxon>Fungi</taxon>
        <taxon>Dikarya</taxon>
        <taxon>Ascomycota</taxon>
        <taxon>Saccharomycotina</taxon>
        <taxon>Pichiomycetes</taxon>
        <taxon>Debaryomycetaceae</taxon>
        <taxon>Kurtzmaniella</taxon>
    </lineage>
</organism>
<evidence type="ECO:0008006" key="4">
    <source>
        <dbReference type="Google" id="ProtNLM"/>
    </source>
</evidence>
<gene>
    <name evidence="2" type="ORF">CLIB1423_06S03114</name>
</gene>
<comment type="caution">
    <text evidence="2">The sequence shown here is derived from an EMBL/GenBank/DDBJ whole genome shotgun (WGS) entry which is preliminary data.</text>
</comment>
<evidence type="ECO:0000313" key="2">
    <source>
        <dbReference type="EMBL" id="CAH2352292.1"/>
    </source>
</evidence>
<dbReference type="Proteomes" id="UP000837801">
    <property type="component" value="Unassembled WGS sequence"/>
</dbReference>